<accession>A0A423IIJ0</accession>
<evidence type="ECO:0000259" key="1">
    <source>
        <dbReference type="Pfam" id="PF00109"/>
    </source>
</evidence>
<dbReference type="InterPro" id="IPR016039">
    <property type="entry name" value="Thiolase-like"/>
</dbReference>
<dbReference type="InterPro" id="IPR014030">
    <property type="entry name" value="Ketoacyl_synth_N"/>
</dbReference>
<proteinExistence type="predicted"/>
<dbReference type="EMBL" id="MOBN01000036">
    <property type="protein sequence ID" value="RON25260.1"/>
    <property type="molecule type" value="Genomic_DNA"/>
</dbReference>
<dbReference type="RefSeq" id="WP_123721766.1">
    <property type="nucleotide sequence ID" value="NZ_MOBN01000036.1"/>
</dbReference>
<dbReference type="GO" id="GO:0016746">
    <property type="term" value="F:acyltransferase activity"/>
    <property type="evidence" value="ECO:0007669"/>
    <property type="project" value="InterPro"/>
</dbReference>
<sequence>MTDDAVALVVSDWVMLQMPGLFEQGGVELHRGKTPAWDLMSSELVPSRELKNLDRQSLLLLAAMSLIEDGNHGDSLARSAIIGATSNGSIDTVIQLIKESNDSRFAFQVNPAQIPNTVINSSAGQLAIKYGIKGPNVSLCAKELSFYNALVQGLRFARRGESDYIYMTAIETFSGEFGTLYAQSIDLPVEKRLDTAAVFSFQTCTDLKVPGLIVRSCITGRLFPSSAAGLSDLILTFMAGHGVELDGLSRVNLAVPDSWRMSLSGLNLILGERLEILDRAKALSLSLVGAYQLAELANGVLAHSFGLMVCVDDEGFYGVALIERTDVRGGFFSGSSDLGKVGKL</sequence>
<comment type="caution">
    <text evidence="2">The sequence shown here is derived from an EMBL/GenBank/DDBJ whole genome shotgun (WGS) entry which is preliminary data.</text>
</comment>
<dbReference type="Gene3D" id="3.40.47.10">
    <property type="match status" value="1"/>
</dbReference>
<evidence type="ECO:0000313" key="2">
    <source>
        <dbReference type="EMBL" id="RON25260.1"/>
    </source>
</evidence>
<dbReference type="AlphaFoldDB" id="A0A423IIJ0"/>
<feature type="domain" description="Beta-ketoacyl synthase-like N-terminal" evidence="1">
    <location>
        <begin position="46"/>
        <end position="165"/>
    </location>
</feature>
<evidence type="ECO:0000313" key="3">
    <source>
        <dbReference type="Proteomes" id="UP000284168"/>
    </source>
</evidence>
<dbReference type="SUPFAM" id="SSF53901">
    <property type="entry name" value="Thiolase-like"/>
    <property type="match status" value="1"/>
</dbReference>
<gene>
    <name evidence="2" type="ORF">BK663_20075</name>
</gene>
<reference evidence="2 3" key="1">
    <citation type="submission" date="2016-10" db="EMBL/GenBank/DDBJ databases">
        <title>Comparative genome analysis of multiple Pseudomonas spp. focuses on biocontrol and plant growth promoting traits.</title>
        <authorList>
            <person name="Tao X.-Y."/>
            <person name="Taylor C.G."/>
        </authorList>
    </citation>
    <scope>NUCLEOTIDE SEQUENCE [LARGE SCALE GENOMIC DNA]</scope>
    <source>
        <strain evidence="2 3">48C10</strain>
    </source>
</reference>
<dbReference type="Pfam" id="PF00109">
    <property type="entry name" value="ketoacyl-synt"/>
    <property type="match status" value="1"/>
</dbReference>
<dbReference type="Proteomes" id="UP000284168">
    <property type="component" value="Unassembled WGS sequence"/>
</dbReference>
<protein>
    <recommendedName>
        <fullName evidence="1">Beta-ketoacyl synthase-like N-terminal domain-containing protein</fullName>
    </recommendedName>
</protein>
<organism evidence="2 3">
    <name type="scientific">Pseudomonas lini</name>
    <dbReference type="NCBI Taxonomy" id="163011"/>
    <lineage>
        <taxon>Bacteria</taxon>
        <taxon>Pseudomonadati</taxon>
        <taxon>Pseudomonadota</taxon>
        <taxon>Gammaproteobacteria</taxon>
        <taxon>Pseudomonadales</taxon>
        <taxon>Pseudomonadaceae</taxon>
        <taxon>Pseudomonas</taxon>
    </lineage>
</organism>
<name>A0A423IIJ0_9PSED</name>